<dbReference type="InterPro" id="IPR036271">
    <property type="entry name" value="Tet_transcr_reg_TetR-rel_C_sf"/>
</dbReference>
<gene>
    <name evidence="6" type="ORF">Ato02nite_047640</name>
</gene>
<organism evidence="6 7">
    <name type="scientific">Paractinoplanes toevensis</name>
    <dbReference type="NCBI Taxonomy" id="571911"/>
    <lineage>
        <taxon>Bacteria</taxon>
        <taxon>Bacillati</taxon>
        <taxon>Actinomycetota</taxon>
        <taxon>Actinomycetes</taxon>
        <taxon>Micromonosporales</taxon>
        <taxon>Micromonosporaceae</taxon>
        <taxon>Paractinoplanes</taxon>
    </lineage>
</organism>
<dbReference type="SUPFAM" id="SSF46689">
    <property type="entry name" value="Homeodomain-like"/>
    <property type="match status" value="1"/>
</dbReference>
<dbReference type="Proteomes" id="UP000677082">
    <property type="component" value="Unassembled WGS sequence"/>
</dbReference>
<dbReference type="GO" id="GO:0003700">
    <property type="term" value="F:DNA-binding transcription factor activity"/>
    <property type="evidence" value="ECO:0007669"/>
    <property type="project" value="TreeGrafter"/>
</dbReference>
<reference evidence="6 7" key="1">
    <citation type="submission" date="2021-03" db="EMBL/GenBank/DDBJ databases">
        <title>Whole genome shotgun sequence of Actinoplanes toevensis NBRC 105298.</title>
        <authorList>
            <person name="Komaki H."/>
            <person name="Tamura T."/>
        </authorList>
    </citation>
    <scope>NUCLEOTIDE SEQUENCE [LARGE SCALE GENOMIC DNA]</scope>
    <source>
        <strain evidence="6 7">NBRC 105298</strain>
    </source>
</reference>
<keyword evidence="3" id="KW-0804">Transcription</keyword>
<dbReference type="InterPro" id="IPR009057">
    <property type="entry name" value="Homeodomain-like_sf"/>
</dbReference>
<dbReference type="InterPro" id="IPR049445">
    <property type="entry name" value="TetR_SbtR-like_C"/>
</dbReference>
<evidence type="ECO:0000256" key="4">
    <source>
        <dbReference type="PROSITE-ProRule" id="PRU00335"/>
    </source>
</evidence>
<dbReference type="PANTHER" id="PTHR30055:SF234">
    <property type="entry name" value="HTH-TYPE TRANSCRIPTIONAL REGULATOR BETI"/>
    <property type="match status" value="1"/>
</dbReference>
<evidence type="ECO:0000313" key="6">
    <source>
        <dbReference type="EMBL" id="GIM92971.1"/>
    </source>
</evidence>
<dbReference type="Gene3D" id="1.10.357.10">
    <property type="entry name" value="Tetracycline Repressor, domain 2"/>
    <property type="match status" value="1"/>
</dbReference>
<feature type="DNA-binding region" description="H-T-H motif" evidence="4">
    <location>
        <begin position="32"/>
        <end position="51"/>
    </location>
</feature>
<dbReference type="AlphaFoldDB" id="A0A919TDR9"/>
<dbReference type="Pfam" id="PF00440">
    <property type="entry name" value="TetR_N"/>
    <property type="match status" value="1"/>
</dbReference>
<dbReference type="PANTHER" id="PTHR30055">
    <property type="entry name" value="HTH-TYPE TRANSCRIPTIONAL REGULATOR RUTR"/>
    <property type="match status" value="1"/>
</dbReference>
<evidence type="ECO:0000256" key="3">
    <source>
        <dbReference type="ARBA" id="ARBA00023163"/>
    </source>
</evidence>
<feature type="domain" description="HTH tetR-type" evidence="5">
    <location>
        <begin position="10"/>
        <end position="69"/>
    </location>
</feature>
<dbReference type="Pfam" id="PF21597">
    <property type="entry name" value="TetR_C_43"/>
    <property type="match status" value="1"/>
</dbReference>
<evidence type="ECO:0000256" key="1">
    <source>
        <dbReference type="ARBA" id="ARBA00023015"/>
    </source>
</evidence>
<keyword evidence="1" id="KW-0805">Transcription regulation</keyword>
<keyword evidence="7" id="KW-1185">Reference proteome</keyword>
<evidence type="ECO:0000313" key="7">
    <source>
        <dbReference type="Proteomes" id="UP000677082"/>
    </source>
</evidence>
<dbReference type="InterPro" id="IPR050109">
    <property type="entry name" value="HTH-type_TetR-like_transc_reg"/>
</dbReference>
<dbReference type="PRINTS" id="PR00455">
    <property type="entry name" value="HTHTETR"/>
</dbReference>
<evidence type="ECO:0000259" key="5">
    <source>
        <dbReference type="PROSITE" id="PS50977"/>
    </source>
</evidence>
<evidence type="ECO:0000256" key="2">
    <source>
        <dbReference type="ARBA" id="ARBA00023125"/>
    </source>
</evidence>
<comment type="caution">
    <text evidence="6">The sequence shown here is derived from an EMBL/GenBank/DDBJ whole genome shotgun (WGS) entry which is preliminary data.</text>
</comment>
<dbReference type="PROSITE" id="PS50977">
    <property type="entry name" value="HTH_TETR_2"/>
    <property type="match status" value="1"/>
</dbReference>
<dbReference type="EMBL" id="BOQN01000062">
    <property type="protein sequence ID" value="GIM92971.1"/>
    <property type="molecule type" value="Genomic_DNA"/>
</dbReference>
<dbReference type="GO" id="GO:0000976">
    <property type="term" value="F:transcription cis-regulatory region binding"/>
    <property type="evidence" value="ECO:0007669"/>
    <property type="project" value="TreeGrafter"/>
</dbReference>
<keyword evidence="2 4" id="KW-0238">DNA-binding</keyword>
<dbReference type="SUPFAM" id="SSF48498">
    <property type="entry name" value="Tetracyclin repressor-like, C-terminal domain"/>
    <property type="match status" value="1"/>
</dbReference>
<protein>
    <submittedName>
        <fullName evidence="6">TetR family transcriptional regulator</fullName>
    </submittedName>
</protein>
<dbReference type="RefSeq" id="WP_246607346.1">
    <property type="nucleotide sequence ID" value="NZ_BOQN01000062.1"/>
</dbReference>
<sequence length="185" mass="20245">MTQMQRSDARSNRDRVLTAARETFAAAGLEAPVREVARRAELGVATVYRHFPTRTDLVTAVLAERVEACRRQMRRALDDTDPWRALSGMIEEFADRQIHDRALNEALLAPGGAAGAFAEQRREHVEAMNTLVARARAAGRLREGVGPEDVRAGLLAIAALRNLPSSTNAQVIGRLAELLRAGLRA</sequence>
<name>A0A919TDR9_9ACTN</name>
<accession>A0A919TDR9</accession>
<dbReference type="InterPro" id="IPR001647">
    <property type="entry name" value="HTH_TetR"/>
</dbReference>
<proteinExistence type="predicted"/>